<accession>A0ABN9IFR1</accession>
<sequence>MPLLPKLETTQSVFSSGALAPQQIGGITPDAFGGKIAEAEGQVGQALGKAGNDAFDIVQQQQEIKNETDVNDQYYKSTFPAITDATQKFMSLQGKAAVDALPAYQQQLEDIRSQQRANLANPAQQRMFDNIARRTIAFSADGAARHASQQQRVYEDQTSAGMVSTYQQTAAQNWNNPNAFNGALASIVAERTTHGQYTGQPVEYVTAQVQKDISASWIDRLKGIAAAGDAQTALSLLKDGENWTDSAGNQRHTDVRGQILGRDLPAITAELSSHAADQIGVQYGNQATSPQATAAPAGASLGVRNNNFGNLRDAKTGQFRQFATPQEGMQAADQNLLAYNTKHGISTIQDVINRWAPASDNNKPQEYAATVAKAVGVAPDAKIDLTDPKVRTKVLNAMYDVESPGWRAAVQQSQQPQVGAAAGAVSGTLPVGNASGVPNAAAIAPQPVGLAQDPNVMRANQEATAEAARKAAQDHVMQLTGNPMAAKRAGDVAAATVAGNTNAAIAAQHSRQQAASGELAKAIAGDPLSGAKPITSFADLVSNPVAYAQYSQLSPAGQAAVTERLTNPSSLKMTQESLNTYYQLRGQAANDPETFMKTDLSQYFGKIPEPQLMQLIGQQTSAAKRDVSQQNKDLNWSRAKSNVDDMLRPMGLGSVVKKTDETNLKRTEAFYGKFQEALDAYHDANQKYPDTSTTRKIASSLLAEGTQDSGHWYAFNSKMPAFESPDVSKFTATIPDDQKPQLSATFQKVMGRAPTDQELGKWYTAFKLSQRKGK</sequence>
<evidence type="ECO:0000313" key="1">
    <source>
        <dbReference type="EMBL" id="CAJ0778729.1"/>
    </source>
</evidence>
<protein>
    <submittedName>
        <fullName evidence="1">Uncharacterized protein</fullName>
    </submittedName>
</protein>
<name>A0ABN9IFR1_9RALS</name>
<keyword evidence="2" id="KW-1185">Reference proteome</keyword>
<dbReference type="Proteomes" id="UP001189616">
    <property type="component" value="Unassembled WGS sequence"/>
</dbReference>
<gene>
    <name evidence="1" type="ORF">LMG7141_00792</name>
</gene>
<comment type="caution">
    <text evidence="1">The sequence shown here is derived from an EMBL/GenBank/DDBJ whole genome shotgun (WGS) entry which is preliminary data.</text>
</comment>
<evidence type="ECO:0000313" key="2">
    <source>
        <dbReference type="Proteomes" id="UP001189616"/>
    </source>
</evidence>
<dbReference type="EMBL" id="CATYWO010000001">
    <property type="protein sequence ID" value="CAJ0778729.1"/>
    <property type="molecule type" value="Genomic_DNA"/>
</dbReference>
<proteinExistence type="predicted"/>
<dbReference type="RefSeq" id="WP_316655433.1">
    <property type="nucleotide sequence ID" value="NZ_CATYWO010000001.1"/>
</dbReference>
<reference evidence="1 2" key="1">
    <citation type="submission" date="2023-07" db="EMBL/GenBank/DDBJ databases">
        <authorList>
            <person name="Peeters C."/>
        </authorList>
    </citation>
    <scope>NUCLEOTIDE SEQUENCE [LARGE SCALE GENOMIC DNA]</scope>
    <source>
        <strain evidence="1 2">LMG 7141</strain>
    </source>
</reference>
<organism evidence="1 2">
    <name type="scientific">Ralstonia condita</name>
    <dbReference type="NCBI Taxonomy" id="3058600"/>
    <lineage>
        <taxon>Bacteria</taxon>
        <taxon>Pseudomonadati</taxon>
        <taxon>Pseudomonadota</taxon>
        <taxon>Betaproteobacteria</taxon>
        <taxon>Burkholderiales</taxon>
        <taxon>Burkholderiaceae</taxon>
        <taxon>Ralstonia</taxon>
    </lineage>
</organism>